<keyword evidence="7" id="KW-1185">Reference proteome</keyword>
<dbReference type="InterPro" id="IPR036770">
    <property type="entry name" value="Ankyrin_rpt-contain_sf"/>
</dbReference>
<gene>
    <name evidence="4" type="ORF">C1SCF055_LOCUS35736</name>
</gene>
<feature type="repeat" description="ANK" evidence="3">
    <location>
        <begin position="126"/>
        <end position="158"/>
    </location>
</feature>
<evidence type="ECO:0000256" key="1">
    <source>
        <dbReference type="ARBA" id="ARBA00022737"/>
    </source>
</evidence>
<protein>
    <submittedName>
        <fullName evidence="6">Ankyrin repeat domain-containing protein 50</fullName>
    </submittedName>
</protein>
<dbReference type="GO" id="GO:0005634">
    <property type="term" value="C:nucleus"/>
    <property type="evidence" value="ECO:0007669"/>
    <property type="project" value="TreeGrafter"/>
</dbReference>
<dbReference type="PROSITE" id="PS50088">
    <property type="entry name" value="ANK_REPEAT"/>
    <property type="match status" value="4"/>
</dbReference>
<evidence type="ECO:0000256" key="3">
    <source>
        <dbReference type="PROSITE-ProRule" id="PRU00023"/>
    </source>
</evidence>
<proteinExistence type="predicted"/>
<dbReference type="PRINTS" id="PR01415">
    <property type="entry name" value="ANKYRIN"/>
</dbReference>
<dbReference type="Gene3D" id="1.25.40.20">
    <property type="entry name" value="Ankyrin repeat-containing domain"/>
    <property type="match status" value="2"/>
</dbReference>
<dbReference type="PROSITE" id="PS50297">
    <property type="entry name" value="ANK_REP_REGION"/>
    <property type="match status" value="4"/>
</dbReference>
<reference evidence="4" key="1">
    <citation type="submission" date="2022-10" db="EMBL/GenBank/DDBJ databases">
        <authorList>
            <person name="Chen Y."/>
            <person name="Dougan E. K."/>
            <person name="Chan C."/>
            <person name="Rhodes N."/>
            <person name="Thang M."/>
        </authorList>
    </citation>
    <scope>NUCLEOTIDE SEQUENCE</scope>
</reference>
<feature type="repeat" description="ANK" evidence="3">
    <location>
        <begin position="60"/>
        <end position="92"/>
    </location>
</feature>
<keyword evidence="1" id="KW-0677">Repeat</keyword>
<dbReference type="Proteomes" id="UP001152797">
    <property type="component" value="Unassembled WGS sequence"/>
</dbReference>
<evidence type="ECO:0000313" key="6">
    <source>
        <dbReference type="EMBL" id="CAL4797778.1"/>
    </source>
</evidence>
<feature type="repeat" description="ANK" evidence="3">
    <location>
        <begin position="93"/>
        <end position="125"/>
    </location>
</feature>
<reference evidence="5" key="2">
    <citation type="submission" date="2024-04" db="EMBL/GenBank/DDBJ databases">
        <authorList>
            <person name="Chen Y."/>
            <person name="Shah S."/>
            <person name="Dougan E. K."/>
            <person name="Thang M."/>
            <person name="Chan C."/>
        </authorList>
    </citation>
    <scope>NUCLEOTIDE SEQUENCE [LARGE SCALE GENOMIC DNA]</scope>
</reference>
<dbReference type="Pfam" id="PF12796">
    <property type="entry name" value="Ank_2"/>
    <property type="match status" value="1"/>
</dbReference>
<dbReference type="SMART" id="SM00248">
    <property type="entry name" value="ANK"/>
    <property type="match status" value="5"/>
</dbReference>
<keyword evidence="2 3" id="KW-0040">ANK repeat</keyword>
<feature type="repeat" description="ANK" evidence="3">
    <location>
        <begin position="28"/>
        <end position="49"/>
    </location>
</feature>
<sequence>MATSSDQGLAGVWTLYQAKAQTDQKDPQGRTALHIAVWSGSLHIVDLLLHCSDVNGADLYGRTPLFLSSFLGHLPMTRLLVEAGANKQKTDPTGRSPLHTATVGGHFAVVRFLIEAGANRNQVDRYGSTPLMEAARLGHVELVRLFLQAGVDVLKADRFGRTPLDAARAAGHLRVTRCLMDHAPQALPALPAPGKHRRPAKSAWV</sequence>
<evidence type="ECO:0000313" key="5">
    <source>
        <dbReference type="EMBL" id="CAL1163841.1"/>
    </source>
</evidence>
<evidence type="ECO:0000313" key="7">
    <source>
        <dbReference type="Proteomes" id="UP001152797"/>
    </source>
</evidence>
<evidence type="ECO:0000313" key="4">
    <source>
        <dbReference type="EMBL" id="CAI4010466.1"/>
    </source>
</evidence>
<name>A0A9P1GDZ5_9DINO</name>
<dbReference type="SUPFAM" id="SSF48403">
    <property type="entry name" value="Ankyrin repeat"/>
    <property type="match status" value="1"/>
</dbReference>
<dbReference type="InterPro" id="IPR050776">
    <property type="entry name" value="Ank_Repeat/CDKN_Inhibitor"/>
</dbReference>
<evidence type="ECO:0000256" key="2">
    <source>
        <dbReference type="ARBA" id="ARBA00023043"/>
    </source>
</evidence>
<dbReference type="InterPro" id="IPR002110">
    <property type="entry name" value="Ankyrin_rpt"/>
</dbReference>
<dbReference type="PANTHER" id="PTHR24201:SF16">
    <property type="entry name" value="ANKYRIN-1-LIKE-RELATED"/>
    <property type="match status" value="1"/>
</dbReference>
<dbReference type="EMBL" id="CAMXCT010004824">
    <property type="protein sequence ID" value="CAI4010466.1"/>
    <property type="molecule type" value="Genomic_DNA"/>
</dbReference>
<dbReference type="EMBL" id="CAMXCT030004824">
    <property type="protein sequence ID" value="CAL4797778.1"/>
    <property type="molecule type" value="Genomic_DNA"/>
</dbReference>
<dbReference type="AlphaFoldDB" id="A0A9P1GDZ5"/>
<accession>A0A9P1GDZ5</accession>
<dbReference type="EMBL" id="CAMXCT020004824">
    <property type="protein sequence ID" value="CAL1163841.1"/>
    <property type="molecule type" value="Genomic_DNA"/>
</dbReference>
<comment type="caution">
    <text evidence="4">The sequence shown here is derived from an EMBL/GenBank/DDBJ whole genome shotgun (WGS) entry which is preliminary data.</text>
</comment>
<dbReference type="PANTHER" id="PTHR24201">
    <property type="entry name" value="ANK_REP_REGION DOMAIN-CONTAINING PROTEIN"/>
    <property type="match status" value="1"/>
</dbReference>
<dbReference type="Pfam" id="PF00023">
    <property type="entry name" value="Ank"/>
    <property type="match status" value="1"/>
</dbReference>
<dbReference type="OrthoDB" id="410095at2759"/>
<organism evidence="4">
    <name type="scientific">Cladocopium goreaui</name>
    <dbReference type="NCBI Taxonomy" id="2562237"/>
    <lineage>
        <taxon>Eukaryota</taxon>
        <taxon>Sar</taxon>
        <taxon>Alveolata</taxon>
        <taxon>Dinophyceae</taxon>
        <taxon>Suessiales</taxon>
        <taxon>Symbiodiniaceae</taxon>
        <taxon>Cladocopium</taxon>
    </lineage>
</organism>